<sequence length="418" mass="46368">MKLFLSTIAGTAMSQGVKTKCSAAYADAGLSTTCDGEAAGNQECNLFTHVCFTTPDCFERYGCEVDCPGDDFLCSPPVPTPPPTPGPMSKLDCDFNAENFRFDISDFDKLPGKRVPPGRVIDDRKICIVDTETINRATEAVRKEEYLEDIFQNGDSCACEQDGETVYNFGVGFDTLFGPGIGDDEKFVFVGHGWDIKCSLKTVELEDVNSVIILPTPTVGTVTDSDELDFEITARISDKYEINENSLPASEEEFKLGFFFDFETLGGYDKYRPFMQQCNLTFTNSEDTSKTHVVENFIEDGCLSEAVVLDDSFEFTRRDQLQWKTLYYPKAIGGRKAKVNLECRINGCESNDYEGCIYADRCGDSPIVRSLRTNSTDRSPPQSFERDIEFEVSSTSLSASASAALASTSLFSLLFFFQ</sequence>
<name>A0ABN7S2S8_OIKDI</name>
<evidence type="ECO:0000313" key="1">
    <source>
        <dbReference type="EMBL" id="CAG5091172.1"/>
    </source>
</evidence>
<organism evidence="1 2">
    <name type="scientific">Oikopleura dioica</name>
    <name type="common">Tunicate</name>
    <dbReference type="NCBI Taxonomy" id="34765"/>
    <lineage>
        <taxon>Eukaryota</taxon>
        <taxon>Metazoa</taxon>
        <taxon>Chordata</taxon>
        <taxon>Tunicata</taxon>
        <taxon>Appendicularia</taxon>
        <taxon>Copelata</taxon>
        <taxon>Oikopleuridae</taxon>
        <taxon>Oikopleura</taxon>
    </lineage>
</organism>
<protein>
    <submittedName>
        <fullName evidence="1">Oidioi.mRNA.OKI2018_I69.PAR.g12899.t1.cds</fullName>
    </submittedName>
</protein>
<gene>
    <name evidence="1" type="ORF">OKIOD_LOCUS4457</name>
</gene>
<evidence type="ECO:0000313" key="2">
    <source>
        <dbReference type="Proteomes" id="UP001158576"/>
    </source>
</evidence>
<accession>A0ABN7S2S8</accession>
<reference evidence="1 2" key="1">
    <citation type="submission" date="2021-04" db="EMBL/GenBank/DDBJ databases">
        <authorList>
            <person name="Bliznina A."/>
        </authorList>
    </citation>
    <scope>NUCLEOTIDE SEQUENCE [LARGE SCALE GENOMIC DNA]</scope>
</reference>
<proteinExistence type="predicted"/>
<keyword evidence="2" id="KW-1185">Reference proteome</keyword>
<dbReference type="EMBL" id="OU015568">
    <property type="protein sequence ID" value="CAG5091172.1"/>
    <property type="molecule type" value="Genomic_DNA"/>
</dbReference>
<dbReference type="Proteomes" id="UP001158576">
    <property type="component" value="Chromosome PAR"/>
</dbReference>